<comment type="caution">
    <text evidence="3">The sequence shown here is derived from an EMBL/GenBank/DDBJ whole genome shotgun (WGS) entry which is preliminary data.</text>
</comment>
<dbReference type="GO" id="GO:0043190">
    <property type="term" value="C:ATP-binding cassette (ABC) transporter complex"/>
    <property type="evidence" value="ECO:0007669"/>
    <property type="project" value="InterPro"/>
</dbReference>
<evidence type="ECO:0000313" key="3">
    <source>
        <dbReference type="EMBL" id="MYM90117.1"/>
    </source>
</evidence>
<organism evidence="3 4">
    <name type="scientific">Duganella vulcania</name>
    <dbReference type="NCBI Taxonomy" id="2692166"/>
    <lineage>
        <taxon>Bacteria</taxon>
        <taxon>Pseudomonadati</taxon>
        <taxon>Pseudomonadota</taxon>
        <taxon>Betaproteobacteria</taxon>
        <taxon>Burkholderiales</taxon>
        <taxon>Oxalobacteraceae</taxon>
        <taxon>Telluria group</taxon>
        <taxon>Duganella</taxon>
    </lineage>
</organism>
<evidence type="ECO:0000259" key="2">
    <source>
        <dbReference type="Pfam" id="PF04069"/>
    </source>
</evidence>
<dbReference type="SUPFAM" id="SSF53850">
    <property type="entry name" value="Periplasmic binding protein-like II"/>
    <property type="match status" value="1"/>
</dbReference>
<evidence type="ECO:0000313" key="4">
    <source>
        <dbReference type="Proteomes" id="UP000470302"/>
    </source>
</evidence>
<name>A0A845GB79_9BURK</name>
<dbReference type="EMBL" id="WWCW01000104">
    <property type="protein sequence ID" value="MYM90117.1"/>
    <property type="molecule type" value="Genomic_DNA"/>
</dbReference>
<keyword evidence="1" id="KW-0732">Signal</keyword>
<sequence length="348" mass="37768">MKTSRHLAAALAAAAALTLSAPAAHAAPAPASPWCASGKTVNFAGLNWESARFLTEVMRYVLEQGYGCKTDALPGTSIAMELALARNDIQVFAEEWIGRSTAWNDAAKAGKVMAVGDIIKDSSEGWYVPEYLVKGDARRGIKASAPGLRSVADLPKYKELFMDDEEPDKGRFLNCPSGWTCQGVNTQKLKAYGMGESYVNFRPGTGPALDAAIASAVQRGRPVLFYYWSPTAMMGRYKFIRLDEPAFSQACWETLTTPNNPHPCGTVNPPNRLRVGLSRAFHDADPALAALFEKMNVPVDLLNALLAEREARKLEAPALAVLFLKRQPAIWQAWMPAAVAAHISSTLK</sequence>
<gene>
    <name evidence="3" type="ORF">GTP91_23460</name>
</gene>
<dbReference type="Gene3D" id="3.40.190.100">
    <property type="entry name" value="Glycine betaine-binding periplasmic protein, domain 2"/>
    <property type="match status" value="1"/>
</dbReference>
<feature type="chain" id="PRO_5032402744" evidence="1">
    <location>
        <begin position="27"/>
        <end position="348"/>
    </location>
</feature>
<dbReference type="AlphaFoldDB" id="A0A845GB79"/>
<dbReference type="Pfam" id="PF04069">
    <property type="entry name" value="OpuAC"/>
    <property type="match status" value="1"/>
</dbReference>
<dbReference type="GO" id="GO:0022857">
    <property type="term" value="F:transmembrane transporter activity"/>
    <property type="evidence" value="ECO:0007669"/>
    <property type="project" value="InterPro"/>
</dbReference>
<evidence type="ECO:0000256" key="1">
    <source>
        <dbReference type="SAM" id="SignalP"/>
    </source>
</evidence>
<feature type="domain" description="ABC-type glycine betaine transport system substrate-binding" evidence="2">
    <location>
        <begin position="39"/>
        <end position="325"/>
    </location>
</feature>
<reference evidence="3 4" key="1">
    <citation type="submission" date="2020-01" db="EMBL/GenBank/DDBJ databases">
        <title>Novel species isolated from a subtropical stream in China.</title>
        <authorList>
            <person name="Lu H."/>
        </authorList>
    </citation>
    <scope>NUCLEOTIDE SEQUENCE [LARGE SCALE GENOMIC DNA]</scope>
    <source>
        <strain evidence="3 4">FT82W</strain>
    </source>
</reference>
<protein>
    <submittedName>
        <fullName evidence="3">ABC transporter substrate-binding protein</fullName>
    </submittedName>
</protein>
<accession>A0A845GB79</accession>
<dbReference type="Proteomes" id="UP000470302">
    <property type="component" value="Unassembled WGS sequence"/>
</dbReference>
<dbReference type="InterPro" id="IPR007210">
    <property type="entry name" value="ABC_Gly_betaine_transp_sub-bd"/>
</dbReference>
<proteinExistence type="predicted"/>
<feature type="signal peptide" evidence="1">
    <location>
        <begin position="1"/>
        <end position="26"/>
    </location>
</feature>
<dbReference type="CDD" id="cd13641">
    <property type="entry name" value="PBP2_HisX_like"/>
    <property type="match status" value="1"/>
</dbReference>
<dbReference type="RefSeq" id="WP_117009878.1">
    <property type="nucleotide sequence ID" value="NZ_WWCW01000104.1"/>
</dbReference>